<dbReference type="HOGENOM" id="CLU_000604_1_2_9"/>
<keyword evidence="2" id="KW-0813">Transport</keyword>
<evidence type="ECO:0000313" key="7">
    <source>
        <dbReference type="Proteomes" id="UP000008550"/>
    </source>
</evidence>
<dbReference type="KEGG" id="hmo:HM1_1646"/>
<organism evidence="6 7">
    <name type="scientific">Heliobacterium modesticaldum (strain ATCC 51547 / Ice1)</name>
    <dbReference type="NCBI Taxonomy" id="498761"/>
    <lineage>
        <taxon>Bacteria</taxon>
        <taxon>Bacillati</taxon>
        <taxon>Bacillota</taxon>
        <taxon>Clostridia</taxon>
        <taxon>Eubacteriales</taxon>
        <taxon>Heliobacteriaceae</taxon>
        <taxon>Heliomicrobium</taxon>
    </lineage>
</organism>
<dbReference type="Gene3D" id="3.40.50.300">
    <property type="entry name" value="P-loop containing nucleotide triphosphate hydrolases"/>
    <property type="match status" value="1"/>
</dbReference>
<dbReference type="GO" id="GO:0005524">
    <property type="term" value="F:ATP binding"/>
    <property type="evidence" value="ECO:0007669"/>
    <property type="project" value="UniProtKB-KW"/>
</dbReference>
<dbReference type="InterPro" id="IPR017871">
    <property type="entry name" value="ABC_transporter-like_CS"/>
</dbReference>
<dbReference type="OrthoDB" id="9809205at2"/>
<evidence type="ECO:0000256" key="1">
    <source>
        <dbReference type="ARBA" id="ARBA00005417"/>
    </source>
</evidence>
<dbReference type="SUPFAM" id="SSF52540">
    <property type="entry name" value="P-loop containing nucleoside triphosphate hydrolases"/>
    <property type="match status" value="1"/>
</dbReference>
<dbReference type="CDD" id="cd03268">
    <property type="entry name" value="ABC_BcrA_bacitracin_resist"/>
    <property type="match status" value="1"/>
</dbReference>
<keyword evidence="7" id="KW-1185">Reference proteome</keyword>
<dbReference type="RefSeq" id="WP_012282725.1">
    <property type="nucleotide sequence ID" value="NC_010337.2"/>
</dbReference>
<dbReference type="GO" id="GO:0016887">
    <property type="term" value="F:ATP hydrolysis activity"/>
    <property type="evidence" value="ECO:0007669"/>
    <property type="project" value="InterPro"/>
</dbReference>
<dbReference type="SMART" id="SM00382">
    <property type="entry name" value="AAA"/>
    <property type="match status" value="1"/>
</dbReference>
<protein>
    <submittedName>
        <fullName evidence="6">Bacitracin abc transporter</fullName>
    </submittedName>
</protein>
<dbReference type="InterPro" id="IPR027417">
    <property type="entry name" value="P-loop_NTPase"/>
</dbReference>
<keyword evidence="3" id="KW-0547">Nucleotide-binding</keyword>
<name>B0TE21_HELMI</name>
<evidence type="ECO:0000256" key="4">
    <source>
        <dbReference type="ARBA" id="ARBA00022840"/>
    </source>
</evidence>
<sequence>MQQRTPILEVSNLGKVYNGTWAVKSLNLSVRTGEIYGFLGRNGAGKTTTIRMIMGLIRPSQGQIRLFGRPKESFGQEMFRRIGSMIEYPGFYTHLTARENLLYNARMIGLPNLKAVDEILSFMGLGQAADKQVNQFSLGMKQRLGIARALLHEPELLILDEPTNGLDPAGIREIRHIIRDLSKYRNITIFVSSHILPEIEQLADRVGIIHQGQLVEEIAMDELERKGKQYLTVKSSNPHRAVQILEEKLRIQQLRLLDDGEIQVFEQLEQPHAMNRVLVEAGVDVFHLSVQKETLEDRFMRLTGGETR</sequence>
<dbReference type="Proteomes" id="UP000008550">
    <property type="component" value="Chromosome"/>
</dbReference>
<dbReference type="PANTHER" id="PTHR43335:SF8">
    <property type="entry name" value="ABC TRANSPORTER, ATP-BINDING PROTEIN"/>
    <property type="match status" value="1"/>
</dbReference>
<reference evidence="6 7" key="1">
    <citation type="journal article" date="2008" name="J. Bacteriol.">
        <title>The genome of Heliobacterium modesticaldum, a phototrophic representative of the Firmicutes containing the simplest photosynthetic apparatus.</title>
        <authorList>
            <person name="Sattley W.M."/>
            <person name="Madigan M.T."/>
            <person name="Swingley W.D."/>
            <person name="Cheung P.C."/>
            <person name="Clocksin K.M."/>
            <person name="Conrad A.L."/>
            <person name="Dejesa L.C."/>
            <person name="Honchak B.M."/>
            <person name="Jung D.O."/>
            <person name="Karbach L.E."/>
            <person name="Kurdoglu A."/>
            <person name="Lahiri S."/>
            <person name="Mastrian S.D."/>
            <person name="Page L.E."/>
            <person name="Taylor H.L."/>
            <person name="Wang Z.T."/>
            <person name="Raymond J."/>
            <person name="Chen M."/>
            <person name="Blankenship R.E."/>
            <person name="Touchman J.W."/>
        </authorList>
    </citation>
    <scope>NUCLEOTIDE SEQUENCE [LARGE SCALE GENOMIC DNA]</scope>
    <source>
        <strain evidence="7">ATCC 51547 / Ice1</strain>
    </source>
</reference>
<dbReference type="InterPro" id="IPR003439">
    <property type="entry name" value="ABC_transporter-like_ATP-bd"/>
</dbReference>
<feature type="domain" description="ABC transporter" evidence="5">
    <location>
        <begin position="8"/>
        <end position="236"/>
    </location>
</feature>
<comment type="similarity">
    <text evidence="1">Belongs to the ABC transporter superfamily.</text>
</comment>
<gene>
    <name evidence="6" type="primary">bcrA</name>
    <name evidence="6" type="ORF">HM1_1646</name>
</gene>
<dbReference type="InterPro" id="IPR003593">
    <property type="entry name" value="AAA+_ATPase"/>
</dbReference>
<evidence type="ECO:0000313" key="6">
    <source>
        <dbReference type="EMBL" id="ABZ84216.1"/>
    </source>
</evidence>
<evidence type="ECO:0000256" key="2">
    <source>
        <dbReference type="ARBA" id="ARBA00022448"/>
    </source>
</evidence>
<dbReference type="PROSITE" id="PS50893">
    <property type="entry name" value="ABC_TRANSPORTER_2"/>
    <property type="match status" value="1"/>
</dbReference>
<dbReference type="PROSITE" id="PS00211">
    <property type="entry name" value="ABC_TRANSPORTER_1"/>
    <property type="match status" value="1"/>
</dbReference>
<dbReference type="Pfam" id="PF00005">
    <property type="entry name" value="ABC_tran"/>
    <property type="match status" value="1"/>
</dbReference>
<dbReference type="PANTHER" id="PTHR43335">
    <property type="entry name" value="ABC TRANSPORTER, ATP-BINDING PROTEIN"/>
    <property type="match status" value="1"/>
</dbReference>
<dbReference type="EMBL" id="CP000930">
    <property type="protein sequence ID" value="ABZ84216.1"/>
    <property type="molecule type" value="Genomic_DNA"/>
</dbReference>
<proteinExistence type="inferred from homology"/>
<accession>B0TE21</accession>
<dbReference type="STRING" id="498761.HM1_1646"/>
<keyword evidence="4" id="KW-0067">ATP-binding</keyword>
<evidence type="ECO:0000259" key="5">
    <source>
        <dbReference type="PROSITE" id="PS50893"/>
    </source>
</evidence>
<dbReference type="AlphaFoldDB" id="B0TE21"/>
<dbReference type="eggNOG" id="COG1131">
    <property type="taxonomic scope" value="Bacteria"/>
</dbReference>
<evidence type="ECO:0000256" key="3">
    <source>
        <dbReference type="ARBA" id="ARBA00022741"/>
    </source>
</evidence>